<comment type="similarity">
    <text evidence="2">Belongs to the FAD-binding oxidoreductase/transferase type 4 family.</text>
</comment>
<comment type="caution">
    <text evidence="7">The sequence shown here is derived from an EMBL/GenBank/DDBJ whole genome shotgun (WGS) entry which is preliminary data.</text>
</comment>
<dbReference type="Gene3D" id="1.10.45.10">
    <property type="entry name" value="Vanillyl-alcohol Oxidase, Chain A, domain 4"/>
    <property type="match status" value="1"/>
</dbReference>
<keyword evidence="3" id="KW-0285">Flavoprotein</keyword>
<protein>
    <submittedName>
        <fullName evidence="7">FAD-binding oxidoreductase</fullName>
    </submittedName>
</protein>
<dbReference type="InterPro" id="IPR006094">
    <property type="entry name" value="Oxid_FAD_bind_N"/>
</dbReference>
<evidence type="ECO:0000256" key="4">
    <source>
        <dbReference type="ARBA" id="ARBA00022827"/>
    </source>
</evidence>
<dbReference type="RefSeq" id="WP_158987804.1">
    <property type="nucleotide sequence ID" value="NZ_BAABKY010000005.1"/>
</dbReference>
<dbReference type="InterPro" id="IPR016169">
    <property type="entry name" value="FAD-bd_PCMH_sub2"/>
</dbReference>
<gene>
    <name evidence="7" type="ORF">GCM10025759_32140</name>
</gene>
<dbReference type="InterPro" id="IPR016164">
    <property type="entry name" value="FAD-linked_Oxase-like_C"/>
</dbReference>
<comment type="cofactor">
    <cofactor evidence="1">
        <name>FAD</name>
        <dbReference type="ChEBI" id="CHEBI:57692"/>
    </cofactor>
</comment>
<accession>A0ABP9LMU7</accession>
<keyword evidence="5" id="KW-0560">Oxidoreductase</keyword>
<dbReference type="EMBL" id="BAABKY010000005">
    <property type="protein sequence ID" value="GAA5081619.1"/>
    <property type="molecule type" value="Genomic_DNA"/>
</dbReference>
<dbReference type="PANTHER" id="PTHR43716:SF1">
    <property type="entry name" value="D-2-HYDROXYGLUTARATE DEHYDROGENASE, MITOCHONDRIAL"/>
    <property type="match status" value="1"/>
</dbReference>
<dbReference type="SUPFAM" id="SSF55103">
    <property type="entry name" value="FAD-linked oxidases, C-terminal domain"/>
    <property type="match status" value="1"/>
</dbReference>
<reference evidence="8" key="1">
    <citation type="journal article" date="2019" name="Int. J. Syst. Evol. Microbiol.">
        <title>The Global Catalogue of Microorganisms (GCM) 10K type strain sequencing project: providing services to taxonomists for standard genome sequencing and annotation.</title>
        <authorList>
            <consortium name="The Broad Institute Genomics Platform"/>
            <consortium name="The Broad Institute Genome Sequencing Center for Infectious Disease"/>
            <person name="Wu L."/>
            <person name="Ma J."/>
        </authorList>
    </citation>
    <scope>NUCLEOTIDE SEQUENCE [LARGE SCALE GENOMIC DNA]</scope>
    <source>
        <strain evidence="8">JCM 19212</strain>
    </source>
</reference>
<dbReference type="PROSITE" id="PS51387">
    <property type="entry name" value="FAD_PCMH"/>
    <property type="match status" value="1"/>
</dbReference>
<evidence type="ECO:0000256" key="1">
    <source>
        <dbReference type="ARBA" id="ARBA00001974"/>
    </source>
</evidence>
<dbReference type="Proteomes" id="UP001501083">
    <property type="component" value="Unassembled WGS sequence"/>
</dbReference>
<organism evidence="7 8">
    <name type="scientific">Lysobacter panacisoli</name>
    <dbReference type="NCBI Taxonomy" id="1255263"/>
    <lineage>
        <taxon>Bacteria</taxon>
        <taxon>Pseudomonadati</taxon>
        <taxon>Pseudomonadota</taxon>
        <taxon>Gammaproteobacteria</taxon>
        <taxon>Lysobacterales</taxon>
        <taxon>Lysobacteraceae</taxon>
        <taxon>Lysobacter</taxon>
    </lineage>
</organism>
<dbReference type="Gene3D" id="3.30.70.2190">
    <property type="match status" value="1"/>
</dbReference>
<dbReference type="InterPro" id="IPR016167">
    <property type="entry name" value="FAD-bd_PCMH_sub1"/>
</dbReference>
<keyword evidence="8" id="KW-1185">Reference proteome</keyword>
<evidence type="ECO:0000256" key="3">
    <source>
        <dbReference type="ARBA" id="ARBA00022630"/>
    </source>
</evidence>
<dbReference type="SUPFAM" id="SSF56176">
    <property type="entry name" value="FAD-binding/transporter-associated domain-like"/>
    <property type="match status" value="1"/>
</dbReference>
<dbReference type="Gene3D" id="3.30.70.2740">
    <property type="match status" value="1"/>
</dbReference>
<dbReference type="Pfam" id="PF02913">
    <property type="entry name" value="FAD-oxidase_C"/>
    <property type="match status" value="1"/>
</dbReference>
<feature type="domain" description="FAD-binding PCMH-type" evidence="6">
    <location>
        <begin position="36"/>
        <end position="215"/>
    </location>
</feature>
<evidence type="ECO:0000256" key="2">
    <source>
        <dbReference type="ARBA" id="ARBA00008000"/>
    </source>
</evidence>
<evidence type="ECO:0000313" key="8">
    <source>
        <dbReference type="Proteomes" id="UP001501083"/>
    </source>
</evidence>
<evidence type="ECO:0000256" key="5">
    <source>
        <dbReference type="ARBA" id="ARBA00023002"/>
    </source>
</evidence>
<name>A0ABP9LMU7_9GAMM</name>
<proteinExistence type="inferred from homology"/>
<dbReference type="Gene3D" id="3.30.43.10">
    <property type="entry name" value="Uridine Diphospho-n-acetylenolpyruvylglucosamine Reductase, domain 2"/>
    <property type="match status" value="1"/>
</dbReference>
<keyword evidence="4" id="KW-0274">FAD</keyword>
<dbReference type="PANTHER" id="PTHR43716">
    <property type="entry name" value="D-2-HYDROXYGLUTARATE DEHYDROGENASE, MITOCHONDRIAL"/>
    <property type="match status" value="1"/>
</dbReference>
<dbReference type="Gene3D" id="3.30.465.10">
    <property type="match status" value="1"/>
</dbReference>
<dbReference type="InterPro" id="IPR051264">
    <property type="entry name" value="FAD-oxidored/transferase_4"/>
</dbReference>
<dbReference type="InterPro" id="IPR016171">
    <property type="entry name" value="Vanillyl_alc_oxidase_C-sub2"/>
</dbReference>
<sequence>MTDSRLQRLKDAAPQLRLSTDAADLEHYGRDWTRRWTPAPLAIALPASLEEVQAIVRWANQEAVAVVPSGGRTGLSGGAVAANGELVLSLERMNRVLDFDSVDRTLTVQAGIPLEAVHNAAREHGLVYPVDFAARGSCSIGGNIATNAGGIRVIRYGNTREWIAGLTVVTGEGEVLRLNRGLIKNSSGYDLRQLMIGSEGTLGIVVEATLRLTDPPPPTNVMLLALPSFESLMQVFAAFRERLTLEAFEFFTDRALHHVLAHGAQKPFDEVHPFYVVTEFAVGFDAREAAAMAAFEFCMEQGLVSDGVISQSDAQAAQLWRLREGITESLAKYRPYKNDVSVRISAMPAFLAETQALLGREYPHFDVVWFGHIGDGNLHINVLKPDDTGDAEFVSQCEQVTKLLSQALEGHGGSISAEHGIGLVKKAYLLGTRSAEEVALMRGIKRVLDPNGLMNPGKLFDT</sequence>
<dbReference type="Pfam" id="PF01565">
    <property type="entry name" value="FAD_binding_4"/>
    <property type="match status" value="1"/>
</dbReference>
<evidence type="ECO:0000259" key="6">
    <source>
        <dbReference type="PROSITE" id="PS51387"/>
    </source>
</evidence>
<dbReference type="InterPro" id="IPR036318">
    <property type="entry name" value="FAD-bd_PCMH-like_sf"/>
</dbReference>
<dbReference type="InterPro" id="IPR004113">
    <property type="entry name" value="FAD-bd_oxidored_4_C"/>
</dbReference>
<dbReference type="InterPro" id="IPR016166">
    <property type="entry name" value="FAD-bd_PCMH"/>
</dbReference>
<evidence type="ECO:0000313" key="7">
    <source>
        <dbReference type="EMBL" id="GAA5081619.1"/>
    </source>
</evidence>